<keyword evidence="3" id="KW-1003">Cell membrane</keyword>
<feature type="transmembrane region" description="Helical" evidence="10">
    <location>
        <begin position="57"/>
        <end position="79"/>
    </location>
</feature>
<evidence type="ECO:0000256" key="6">
    <source>
        <dbReference type="ARBA" id="ARBA00022840"/>
    </source>
</evidence>
<keyword evidence="5" id="KW-0547">Nucleotide-binding</keyword>
<dbReference type="PATRIC" id="fig|36849.3.peg.220"/>
<dbReference type="SUPFAM" id="SSF52540">
    <property type="entry name" value="P-loop containing nucleoside triphosphate hydrolases"/>
    <property type="match status" value="1"/>
</dbReference>
<evidence type="ECO:0000256" key="10">
    <source>
        <dbReference type="SAM" id="Phobius"/>
    </source>
</evidence>
<feature type="region of interest" description="Disordered" evidence="9">
    <location>
        <begin position="1"/>
        <end position="25"/>
    </location>
</feature>
<accession>A0A0P8WED3</accession>
<dbReference type="SUPFAM" id="SSF90123">
    <property type="entry name" value="ABC transporter transmembrane region"/>
    <property type="match status" value="1"/>
</dbReference>
<dbReference type="PANTHER" id="PTHR43394">
    <property type="entry name" value="ATP-DEPENDENT PERMEASE MDL1, MITOCHONDRIAL"/>
    <property type="match status" value="1"/>
</dbReference>
<keyword evidence="8 10" id="KW-0472">Membrane</keyword>
<dbReference type="InterPro" id="IPR017871">
    <property type="entry name" value="ABC_transporter-like_CS"/>
</dbReference>
<keyword evidence="6 13" id="KW-0067">ATP-binding</keyword>
<evidence type="ECO:0000259" key="12">
    <source>
        <dbReference type="PROSITE" id="PS50929"/>
    </source>
</evidence>
<keyword evidence="4 10" id="KW-0812">Transmembrane</keyword>
<dbReference type="Pfam" id="PF00664">
    <property type="entry name" value="ABC_membrane"/>
    <property type="match status" value="1"/>
</dbReference>
<evidence type="ECO:0000256" key="1">
    <source>
        <dbReference type="ARBA" id="ARBA00004651"/>
    </source>
</evidence>
<dbReference type="STRING" id="36849.OXPF_01990"/>
<name>A0A0P8WED3_9CLOT</name>
<evidence type="ECO:0000256" key="2">
    <source>
        <dbReference type="ARBA" id="ARBA00022448"/>
    </source>
</evidence>
<feature type="transmembrane region" description="Helical" evidence="10">
    <location>
        <begin position="191"/>
        <end position="215"/>
    </location>
</feature>
<evidence type="ECO:0000259" key="11">
    <source>
        <dbReference type="PROSITE" id="PS50893"/>
    </source>
</evidence>
<gene>
    <name evidence="13" type="ORF">OXPF_01990</name>
</gene>
<evidence type="ECO:0000256" key="8">
    <source>
        <dbReference type="ARBA" id="ARBA00023136"/>
    </source>
</evidence>
<reference evidence="13 14" key="1">
    <citation type="submission" date="2015-09" db="EMBL/GenBank/DDBJ databases">
        <title>Genome sequence of Oxobacter pfennigii DSM 3222.</title>
        <authorList>
            <person name="Poehlein A."/>
            <person name="Bengelsdorf F.R."/>
            <person name="Schiel-Bengelsdorf B."/>
            <person name="Duerre P."/>
            <person name="Daniel R."/>
        </authorList>
    </citation>
    <scope>NUCLEOTIDE SEQUENCE [LARGE SCALE GENOMIC DNA]</scope>
    <source>
        <strain evidence="13 14">DSM 3222</strain>
    </source>
</reference>
<dbReference type="SMART" id="SM00382">
    <property type="entry name" value="AAA"/>
    <property type="match status" value="1"/>
</dbReference>
<dbReference type="Proteomes" id="UP000050326">
    <property type="component" value="Unassembled WGS sequence"/>
</dbReference>
<dbReference type="PROSITE" id="PS50929">
    <property type="entry name" value="ABC_TM1F"/>
    <property type="match status" value="1"/>
</dbReference>
<dbReference type="CDD" id="cd03254">
    <property type="entry name" value="ABCC_Glucan_exporter_like"/>
    <property type="match status" value="1"/>
</dbReference>
<evidence type="ECO:0000256" key="9">
    <source>
        <dbReference type="SAM" id="MobiDB-lite"/>
    </source>
</evidence>
<evidence type="ECO:0000256" key="7">
    <source>
        <dbReference type="ARBA" id="ARBA00022989"/>
    </source>
</evidence>
<dbReference type="FunFam" id="1.20.1560.10:FF:000011">
    <property type="entry name" value="Multidrug ABC transporter ATP-binding protein"/>
    <property type="match status" value="1"/>
</dbReference>
<dbReference type="GO" id="GO:0015421">
    <property type="term" value="F:ABC-type oligopeptide transporter activity"/>
    <property type="evidence" value="ECO:0007669"/>
    <property type="project" value="TreeGrafter"/>
</dbReference>
<comment type="caution">
    <text evidence="13">The sequence shown here is derived from an EMBL/GenBank/DDBJ whole genome shotgun (WGS) entry which is preliminary data.</text>
</comment>
<evidence type="ECO:0000256" key="4">
    <source>
        <dbReference type="ARBA" id="ARBA00022692"/>
    </source>
</evidence>
<dbReference type="OrthoDB" id="9762778at2"/>
<feature type="compositionally biased region" description="Polar residues" evidence="9">
    <location>
        <begin position="1"/>
        <end position="19"/>
    </location>
</feature>
<keyword evidence="14" id="KW-1185">Reference proteome</keyword>
<dbReference type="InterPro" id="IPR011527">
    <property type="entry name" value="ABC1_TM_dom"/>
</dbReference>
<dbReference type="GO" id="GO:0005886">
    <property type="term" value="C:plasma membrane"/>
    <property type="evidence" value="ECO:0007669"/>
    <property type="project" value="UniProtKB-SubCell"/>
</dbReference>
<dbReference type="InterPro" id="IPR003439">
    <property type="entry name" value="ABC_transporter-like_ATP-bd"/>
</dbReference>
<dbReference type="AlphaFoldDB" id="A0A0P8WED3"/>
<proteinExistence type="predicted"/>
<feature type="domain" description="ABC transporter" evidence="11">
    <location>
        <begin position="378"/>
        <end position="612"/>
    </location>
</feature>
<dbReference type="InterPro" id="IPR036640">
    <property type="entry name" value="ABC1_TM_sf"/>
</dbReference>
<dbReference type="EMBL" id="LKET01000014">
    <property type="protein sequence ID" value="KPU46089.1"/>
    <property type="molecule type" value="Genomic_DNA"/>
</dbReference>
<dbReference type="RefSeq" id="WP_054873354.1">
    <property type="nucleotide sequence ID" value="NZ_LKET01000014.1"/>
</dbReference>
<dbReference type="GO" id="GO:0005524">
    <property type="term" value="F:ATP binding"/>
    <property type="evidence" value="ECO:0007669"/>
    <property type="project" value="UniProtKB-KW"/>
</dbReference>
<dbReference type="PROSITE" id="PS50893">
    <property type="entry name" value="ABC_TRANSPORTER_2"/>
    <property type="match status" value="1"/>
</dbReference>
<evidence type="ECO:0000256" key="5">
    <source>
        <dbReference type="ARBA" id="ARBA00022741"/>
    </source>
</evidence>
<dbReference type="Gene3D" id="3.40.50.300">
    <property type="entry name" value="P-loop containing nucleotide triphosphate hydrolases"/>
    <property type="match status" value="1"/>
</dbReference>
<comment type="subcellular location">
    <subcellularLocation>
        <location evidence="1">Cell membrane</location>
        <topology evidence="1">Multi-pass membrane protein</topology>
    </subcellularLocation>
</comment>
<keyword evidence="7 10" id="KW-1133">Transmembrane helix</keyword>
<dbReference type="InterPro" id="IPR003593">
    <property type="entry name" value="AAA+_ATPase"/>
</dbReference>
<evidence type="ECO:0000256" key="3">
    <source>
        <dbReference type="ARBA" id="ARBA00022475"/>
    </source>
</evidence>
<dbReference type="InterPro" id="IPR027417">
    <property type="entry name" value="P-loop_NTPase"/>
</dbReference>
<feature type="domain" description="ABC transmembrane type-1" evidence="12">
    <location>
        <begin position="60"/>
        <end position="344"/>
    </location>
</feature>
<evidence type="ECO:0000313" key="14">
    <source>
        <dbReference type="Proteomes" id="UP000050326"/>
    </source>
</evidence>
<keyword evidence="2" id="KW-0813">Transport</keyword>
<dbReference type="Gene3D" id="1.20.1560.10">
    <property type="entry name" value="ABC transporter type 1, transmembrane domain"/>
    <property type="match status" value="1"/>
</dbReference>
<dbReference type="InterPro" id="IPR039421">
    <property type="entry name" value="Type_1_exporter"/>
</dbReference>
<dbReference type="FunFam" id="3.40.50.300:FF:000287">
    <property type="entry name" value="Multidrug ABC transporter ATP-binding protein"/>
    <property type="match status" value="1"/>
</dbReference>
<feature type="transmembrane region" description="Helical" evidence="10">
    <location>
        <begin position="295"/>
        <end position="322"/>
    </location>
</feature>
<dbReference type="GO" id="GO:0016887">
    <property type="term" value="F:ATP hydrolysis activity"/>
    <property type="evidence" value="ECO:0007669"/>
    <property type="project" value="InterPro"/>
</dbReference>
<sequence>MAESSGRNKGADNSYTPVINMSGRPGGNRRGMPVIKPKNFKATVLRMWEYFAGERKLLMAAFMFILLNSFLGLLVPFLIGRSVDAMEARGGLVDFNLLTKMISILAIVYLSDAIVVFLQEWTMAGVAQRIVMSLRRTLFSKLQSLPVSFFDRHTHGEIMSRLSNDIENISTIISQITTQLMTGSIIISGSFVMMVILSPMLTLASVITIPMVFLLTKTIAKRTNVLFKSQQAELGRLNGHIEETISGIQIIKAFNHEEKAMEEFDAVNDRLCEVGLKANMWSGFIMPMMNVINNIGFAAVAGVGGVLAVNDLITIGIIASFLSYSRQFARPLNEMANIFNNLQSAVAGAERVFEILDQEEEPKDAEDAIELKNPRGNVIFDNVSFGYRNDLKVLKNISFEAHAGSTIALVGPTGAGKTTIVNLLTRFYDVTEGSILIDGLDIREYTRDSLRRCFGIVLQDTYLFTGTIKENLKYGSPDAKDEDIIAASIMANAHPFIRRLPKGYDTVLTESGGNLSQGQRQLLAIARAILKNPSILILDEATSSVDTRTELHIQEAMLKLMEGRTSFIIAHRLSTIRDADIIMVIDGGEIVEKGDHESLLKYKGVYHNLYFSQFTNSTEN</sequence>
<dbReference type="PROSITE" id="PS00211">
    <property type="entry name" value="ABC_TRANSPORTER_1"/>
    <property type="match status" value="1"/>
</dbReference>
<feature type="transmembrane region" description="Helical" evidence="10">
    <location>
        <begin position="99"/>
        <end position="118"/>
    </location>
</feature>
<organism evidence="13 14">
    <name type="scientific">Oxobacter pfennigii</name>
    <dbReference type="NCBI Taxonomy" id="36849"/>
    <lineage>
        <taxon>Bacteria</taxon>
        <taxon>Bacillati</taxon>
        <taxon>Bacillota</taxon>
        <taxon>Clostridia</taxon>
        <taxon>Eubacteriales</taxon>
        <taxon>Clostridiaceae</taxon>
        <taxon>Oxobacter</taxon>
    </lineage>
</organism>
<dbReference type="PANTHER" id="PTHR43394:SF1">
    <property type="entry name" value="ATP-BINDING CASSETTE SUB-FAMILY B MEMBER 10, MITOCHONDRIAL"/>
    <property type="match status" value="1"/>
</dbReference>
<dbReference type="CDD" id="cd18547">
    <property type="entry name" value="ABC_6TM_Tm288_like"/>
    <property type="match status" value="1"/>
</dbReference>
<protein>
    <submittedName>
        <fullName evidence="13">Putative ABC transporter ATP-binding protein</fullName>
    </submittedName>
</protein>
<dbReference type="Pfam" id="PF00005">
    <property type="entry name" value="ABC_tran"/>
    <property type="match status" value="1"/>
</dbReference>
<evidence type="ECO:0000313" key="13">
    <source>
        <dbReference type="EMBL" id="KPU46089.1"/>
    </source>
</evidence>